<dbReference type="EMBL" id="CP003257">
    <property type="protein sequence ID" value="AEX84786.1"/>
    <property type="molecule type" value="Genomic_DNA"/>
</dbReference>
<dbReference type="AlphaFoldDB" id="H2J4D1"/>
<dbReference type="RefSeq" id="WP_014295858.1">
    <property type="nucleotide sequence ID" value="NC_016751.1"/>
</dbReference>
<dbReference type="eggNOG" id="ENOG502ZXMU">
    <property type="taxonomic scope" value="Bacteria"/>
</dbReference>
<accession>H2J4D1</accession>
<dbReference type="Proteomes" id="UP000007161">
    <property type="component" value="Chromosome"/>
</dbReference>
<dbReference type="STRING" id="443254.Marpi_0336"/>
<dbReference type="KEGG" id="mpz:Marpi_0336"/>
<evidence type="ECO:0000313" key="1">
    <source>
        <dbReference type="EMBL" id="AEX84786.1"/>
    </source>
</evidence>
<evidence type="ECO:0000313" key="2">
    <source>
        <dbReference type="Proteomes" id="UP000007161"/>
    </source>
</evidence>
<keyword evidence="2" id="KW-1185">Reference proteome</keyword>
<name>H2J4D1_MARPK</name>
<protein>
    <submittedName>
        <fullName evidence="1">Uncharacterized protein</fullName>
    </submittedName>
</protein>
<reference evidence="1 2" key="1">
    <citation type="journal article" date="2012" name="J. Bacteriol.">
        <title>Complete Genome Sequence of the Thermophilic, Piezophilic, Heterotrophic Bacterium Marinitoga piezophila KA3.</title>
        <authorList>
            <person name="Lucas S."/>
            <person name="Han J."/>
            <person name="Lapidus A."/>
            <person name="Cheng J.F."/>
            <person name="Goodwin L.A."/>
            <person name="Pitluck S."/>
            <person name="Peters L."/>
            <person name="Mikhailova N."/>
            <person name="Teshima H."/>
            <person name="Detter J.C."/>
            <person name="Han C."/>
            <person name="Tapia R."/>
            <person name="Land M."/>
            <person name="Hauser L."/>
            <person name="Kyrpides N.C."/>
            <person name="Ivanova N."/>
            <person name="Pagani I."/>
            <person name="Vannier P."/>
            <person name="Oger P."/>
            <person name="Bartlett D.H."/>
            <person name="Noll K.M."/>
            <person name="Woyke T."/>
            <person name="Jebbar M."/>
        </authorList>
    </citation>
    <scope>NUCLEOTIDE SEQUENCE [LARGE SCALE GENOMIC DNA]</scope>
    <source>
        <strain evidence="2">DSM 14283 / JCM 11233 / KA3</strain>
    </source>
</reference>
<sequence length="112" mass="13163">MVRSSVKPSEIQIISVTDDIRKSKTRVKYAFNYNIQEVREEMPIIDEQGNEVMQTQTMYEYEQFVFESEFDLFMKNVIPEVLKTMYAAKKDEIMQNLALANTKIPKEINIGE</sequence>
<reference evidence="2" key="2">
    <citation type="submission" date="2012-01" db="EMBL/GenBank/DDBJ databases">
        <title>Complete sequence of chromosome of Marinitoga piezophila KA3.</title>
        <authorList>
            <person name="Lucas S."/>
            <person name="Han J."/>
            <person name="Lapidus A."/>
            <person name="Cheng J.-F."/>
            <person name="Goodwin L."/>
            <person name="Pitluck S."/>
            <person name="Peters L."/>
            <person name="Mikhailova N."/>
            <person name="Teshima H."/>
            <person name="Detter J.C."/>
            <person name="Han C."/>
            <person name="Tapia R."/>
            <person name="Land M."/>
            <person name="Hauser L."/>
            <person name="Kyrpides N."/>
            <person name="Ivanova N."/>
            <person name="Pagani I."/>
            <person name="Jebbar M."/>
            <person name="Vannier P."/>
            <person name="Oger P."/>
            <person name="Cario A."/>
            <person name="Bartlett D."/>
            <person name="Noll K.M."/>
            <person name="Woyke T."/>
        </authorList>
    </citation>
    <scope>NUCLEOTIDE SEQUENCE [LARGE SCALE GENOMIC DNA]</scope>
    <source>
        <strain evidence="2">DSM 14283 / JCM 11233 / KA3</strain>
    </source>
</reference>
<dbReference type="OrthoDB" id="47213at2"/>
<organism evidence="1 2">
    <name type="scientific">Marinitoga piezophila (strain DSM 14283 / JCM 11233 / KA3)</name>
    <dbReference type="NCBI Taxonomy" id="443254"/>
    <lineage>
        <taxon>Bacteria</taxon>
        <taxon>Thermotogati</taxon>
        <taxon>Thermotogota</taxon>
        <taxon>Thermotogae</taxon>
        <taxon>Petrotogales</taxon>
        <taxon>Petrotogaceae</taxon>
        <taxon>Marinitoga</taxon>
    </lineage>
</organism>
<proteinExistence type="predicted"/>
<dbReference type="HOGENOM" id="CLU_2142897_0_0_0"/>
<gene>
    <name evidence="1" type="ordered locus">Marpi_0336</name>
</gene>